<feature type="compositionally biased region" description="Gly residues" evidence="1">
    <location>
        <begin position="331"/>
        <end position="354"/>
    </location>
</feature>
<keyword evidence="3" id="KW-1185">Reference proteome</keyword>
<feature type="compositionally biased region" description="Low complexity" evidence="1">
    <location>
        <begin position="9"/>
        <end position="40"/>
    </location>
</feature>
<gene>
    <name evidence="2" type="ORF">NSK_005931</name>
</gene>
<feature type="region of interest" description="Disordered" evidence="1">
    <location>
        <begin position="383"/>
        <end position="446"/>
    </location>
</feature>
<reference evidence="2 3" key="1">
    <citation type="submission" date="2019-01" db="EMBL/GenBank/DDBJ databases">
        <title>Nuclear Genome Assembly of the Microalgal Biofuel strain Nannochloropsis salina CCMP1776.</title>
        <authorList>
            <person name="Hovde B."/>
        </authorList>
    </citation>
    <scope>NUCLEOTIDE SEQUENCE [LARGE SCALE GENOMIC DNA]</scope>
    <source>
        <strain evidence="2 3">CCMP1776</strain>
    </source>
</reference>
<feature type="compositionally biased region" description="Basic and acidic residues" evidence="1">
    <location>
        <begin position="676"/>
        <end position="716"/>
    </location>
</feature>
<feature type="compositionally biased region" description="Low complexity" evidence="1">
    <location>
        <begin position="518"/>
        <end position="534"/>
    </location>
</feature>
<feature type="compositionally biased region" description="Low complexity" evidence="1">
    <location>
        <begin position="106"/>
        <end position="125"/>
    </location>
</feature>
<evidence type="ECO:0000256" key="1">
    <source>
        <dbReference type="SAM" id="MobiDB-lite"/>
    </source>
</evidence>
<feature type="compositionally biased region" description="Gly residues" evidence="1">
    <location>
        <begin position="422"/>
        <end position="431"/>
    </location>
</feature>
<feature type="region of interest" description="Disordered" evidence="1">
    <location>
        <begin position="1"/>
        <end position="366"/>
    </location>
</feature>
<name>A0A4D9D264_9STRA</name>
<proteinExistence type="predicted"/>
<sequence length="924" mass="95385">MTTTEGEGSAVAPAPSKTASTATSTSTSSSPAPSATAVKPRVFTSRNLNPTLQAVASKSEAQAPRVALPGSTSRLTVINKPFPSPEEPGPGPGENGERGKGGGFRGRPSSWVDASLAASRASLGAPVGGGWRGKEGGRTEVGAGGTEAREAGSQGRLFPLPGSGPASTDGDRLRQVDEGPLANYRSPQSKGDGPSSLPPYDPSSRAGQGKSGPPVERTLRGGAQWGEGGSGWTRAAWGLRDCLRGPPGPASLFPHDPFSHPGGRQPRASHPTQGPASQASESHGSGNWGRPPASSQPAAHHSTPTSPRSGRDVRGPGRHSSSAYRDAGLPGSAGRGPGRPEGGPGVGGWGGASGGRTVPAVDTGGWGATSGMAAIVPMMLGGAGRGGGGEREGERVAAGGRQGVRNTESARWEGEERWEGSLRGGRGGGPGRGRREGRGRGRGPNLFEGFPRRLRWKERTWPPPLLPTLPPTLGRTLRRTLLLRLPLSTTWLGPACKSCTNRRVTVTNGRVTATNGRTSTPPGAAPPITAQAAAPSPPSTKGVGRRKGLFLSLCPPRRAGKTRREEGAEKEEEASEKGREGGAEGEEEGEEAVGRAVALPCCSDWALPRLDPGPWRQGWGERGREGVVEDEVDALPAIHPAESPSSPSLPRSRSPAEEREVVEVTLRGRAGRKQAGGRDGRGKRNGKDAREEGERQPPRPREGPVEEEEAQGREGVEGAAGRRLQRGRRPQGAREDFGAGRARGRGGGGRGLRRESLPAQENVEAGPSAQAPSRRVEDARRGAGLSPPRPPHRDREGKLATKRPPKNNQRVVTIHYTQEATAPPTALPDRAPAPPSPLVIRVSLADVLATAAKAKARRAAVEAPHAACSAPAAAEATAGVGVDTTETATPDVDMGHGQGSNAPAVRVSVSELLAASGKLTPSSL</sequence>
<dbReference type="OrthoDB" id="10653594at2759"/>
<dbReference type="Proteomes" id="UP000355283">
    <property type="component" value="Unassembled WGS sequence"/>
</dbReference>
<feature type="compositionally biased region" description="Polar residues" evidence="1">
    <location>
        <begin position="293"/>
        <end position="308"/>
    </location>
</feature>
<evidence type="ECO:0000313" key="2">
    <source>
        <dbReference type="EMBL" id="TFJ82738.1"/>
    </source>
</evidence>
<feature type="compositionally biased region" description="Pro residues" evidence="1">
    <location>
        <begin position="82"/>
        <end position="91"/>
    </location>
</feature>
<feature type="region of interest" description="Disordered" evidence="1">
    <location>
        <begin position="512"/>
        <end position="811"/>
    </location>
</feature>
<feature type="compositionally biased region" description="Polar residues" evidence="1">
    <location>
        <begin position="44"/>
        <end position="60"/>
    </location>
</feature>
<feature type="region of interest" description="Disordered" evidence="1">
    <location>
        <begin position="865"/>
        <end position="903"/>
    </location>
</feature>
<dbReference type="EMBL" id="SDOX01000095">
    <property type="protein sequence ID" value="TFJ82738.1"/>
    <property type="molecule type" value="Genomic_DNA"/>
</dbReference>
<dbReference type="AlphaFoldDB" id="A0A4D9D264"/>
<evidence type="ECO:0000313" key="3">
    <source>
        <dbReference type="Proteomes" id="UP000355283"/>
    </source>
</evidence>
<comment type="caution">
    <text evidence="2">The sequence shown here is derived from an EMBL/GenBank/DDBJ whole genome shotgun (WGS) entry which is preliminary data.</text>
</comment>
<accession>A0A4D9D264</accession>
<organism evidence="2 3">
    <name type="scientific">Nannochloropsis salina CCMP1776</name>
    <dbReference type="NCBI Taxonomy" id="1027361"/>
    <lineage>
        <taxon>Eukaryota</taxon>
        <taxon>Sar</taxon>
        <taxon>Stramenopiles</taxon>
        <taxon>Ochrophyta</taxon>
        <taxon>Eustigmatophyceae</taxon>
        <taxon>Eustigmatales</taxon>
        <taxon>Monodopsidaceae</taxon>
        <taxon>Microchloropsis</taxon>
        <taxon>Microchloropsis salina</taxon>
    </lineage>
</organism>
<feature type="compositionally biased region" description="Low complexity" evidence="1">
    <location>
        <begin position="396"/>
        <end position="405"/>
    </location>
</feature>
<feature type="compositionally biased region" description="Low complexity" evidence="1">
    <location>
        <begin position="865"/>
        <end position="878"/>
    </location>
</feature>
<feature type="compositionally biased region" description="Basic and acidic residues" evidence="1">
    <location>
        <begin position="408"/>
        <end position="420"/>
    </location>
</feature>
<protein>
    <submittedName>
        <fullName evidence="2">Uncharacterized protein</fullName>
    </submittedName>
</protein>
<feature type="compositionally biased region" description="Polar residues" evidence="1">
    <location>
        <begin position="270"/>
        <end position="285"/>
    </location>
</feature>
<feature type="compositionally biased region" description="Low complexity" evidence="1">
    <location>
        <begin position="640"/>
        <end position="653"/>
    </location>
</feature>